<proteinExistence type="predicted"/>
<dbReference type="AlphaFoldDB" id="A0A9W6AE44"/>
<evidence type="ECO:0000313" key="1">
    <source>
        <dbReference type="EMBL" id="GLA81271.1"/>
    </source>
</evidence>
<dbReference type="Proteomes" id="UP001144157">
    <property type="component" value="Unassembled WGS sequence"/>
</dbReference>
<name>A0A9W6AE44_ASPTU</name>
<organism evidence="1 2">
    <name type="scientific">Aspergillus tubingensis</name>
    <dbReference type="NCBI Taxonomy" id="5068"/>
    <lineage>
        <taxon>Eukaryota</taxon>
        <taxon>Fungi</taxon>
        <taxon>Dikarya</taxon>
        <taxon>Ascomycota</taxon>
        <taxon>Pezizomycotina</taxon>
        <taxon>Eurotiomycetes</taxon>
        <taxon>Eurotiomycetidae</taxon>
        <taxon>Eurotiales</taxon>
        <taxon>Aspergillaceae</taxon>
        <taxon>Aspergillus</taxon>
        <taxon>Aspergillus subgen. Circumdati</taxon>
    </lineage>
</organism>
<gene>
    <name evidence="1" type="ORF">AtubIFM56815_004914</name>
</gene>
<accession>A0A9W6AE44</accession>
<reference evidence="1" key="1">
    <citation type="submission" date="2022-07" db="EMBL/GenBank/DDBJ databases">
        <title>Taxonomy of Aspergillus series Nigri: significant species reduction supported by multi-species coalescent approaches.</title>
        <authorList>
            <person name="Bian C."/>
            <person name="Kusuya Y."/>
            <person name="Sklenar F."/>
            <person name="D'hooge E."/>
            <person name="Yaguchi T."/>
            <person name="Takahashi H."/>
            <person name="Hubka V."/>
        </authorList>
    </citation>
    <scope>NUCLEOTIDE SEQUENCE</scope>
    <source>
        <strain evidence="1">IFM 56815</strain>
    </source>
</reference>
<sequence length="119" mass="13700">MERRQELCQSLKGQRAVLPNLYSLFPDWTPQLHPEYARSRDESTNPWIKRYSSEAPGSRLHNICGDYVRKVILRKTLYGGEVVYLVSSISSMSSAMRQSIQTYLNTLKNSNMRLTAGTR</sequence>
<evidence type="ECO:0000313" key="2">
    <source>
        <dbReference type="Proteomes" id="UP001144157"/>
    </source>
</evidence>
<protein>
    <submittedName>
        <fullName evidence="1">Uncharacterized protein</fullName>
    </submittedName>
</protein>
<comment type="caution">
    <text evidence="1">The sequence shown here is derived from an EMBL/GenBank/DDBJ whole genome shotgun (WGS) entry which is preliminary data.</text>
</comment>
<dbReference type="EMBL" id="BRPE01000002">
    <property type="protein sequence ID" value="GLA81271.1"/>
    <property type="molecule type" value="Genomic_DNA"/>
</dbReference>